<evidence type="ECO:0000313" key="6">
    <source>
        <dbReference type="EMBL" id="MFD1885217.1"/>
    </source>
</evidence>
<name>A0ABW4RG17_9BACL</name>
<evidence type="ECO:0000256" key="5">
    <source>
        <dbReference type="HAMAP-Rule" id="MF_00299"/>
    </source>
</evidence>
<evidence type="ECO:0000313" key="7">
    <source>
        <dbReference type="Proteomes" id="UP001597233"/>
    </source>
</evidence>
<accession>A0ABW4RG17</accession>
<dbReference type="InterPro" id="IPR042080">
    <property type="entry name" value="RNA_2'-PTrans_N"/>
</dbReference>
<keyword evidence="7" id="KW-1185">Reference proteome</keyword>
<keyword evidence="3 5" id="KW-0520">NAD</keyword>
<dbReference type="InterPro" id="IPR022928">
    <property type="entry name" value="RNA_2'-PTrans_KptA"/>
</dbReference>
<dbReference type="Gene3D" id="3.20.170.30">
    <property type="match status" value="1"/>
</dbReference>
<dbReference type="Gene3D" id="1.10.10.970">
    <property type="entry name" value="RNA 2'-phosphotransferase, Tpt1/KptA family, N-terminal domain"/>
    <property type="match status" value="1"/>
</dbReference>
<comment type="similarity">
    <text evidence="1 5">Belongs to the KptA/TPT1 family.</text>
</comment>
<dbReference type="Pfam" id="PF01885">
    <property type="entry name" value="PTS_2-RNA"/>
    <property type="match status" value="1"/>
</dbReference>
<evidence type="ECO:0000256" key="3">
    <source>
        <dbReference type="ARBA" id="ARBA00023027"/>
    </source>
</evidence>
<evidence type="ECO:0000256" key="4">
    <source>
        <dbReference type="ARBA" id="ARBA00025212"/>
    </source>
</evidence>
<evidence type="ECO:0000256" key="1">
    <source>
        <dbReference type="ARBA" id="ARBA00009836"/>
    </source>
</evidence>
<sequence length="184" mass="20391">MNAKREKQLSKQMSFVLRHRPEDYGIVLDPEDGSCLLQQLVEALTTHGDAGTVTEDELREVVAHSDKQRFEINGDRIRARYGHSSPEVQYAAATPPGVLYHGTAESIWPIIQQEGLKPMGRQYVHLSASTAFAALAGKRKGKLLMLRIDATAAALDGILFYDAGHNVWLAHHIPAAYIQQHLQA</sequence>
<dbReference type="PANTHER" id="PTHR12684">
    <property type="entry name" value="PUTATIVE PHOSPHOTRANSFERASE"/>
    <property type="match status" value="1"/>
</dbReference>
<proteinExistence type="inferred from homology"/>
<dbReference type="InterPro" id="IPR042081">
    <property type="entry name" value="RNA_2'-PTrans_C"/>
</dbReference>
<organism evidence="6 7">
    <name type="scientific">Paenibacillus wenxiniae</name>
    <dbReference type="NCBI Taxonomy" id="1636843"/>
    <lineage>
        <taxon>Bacteria</taxon>
        <taxon>Bacillati</taxon>
        <taxon>Bacillota</taxon>
        <taxon>Bacilli</taxon>
        <taxon>Bacillales</taxon>
        <taxon>Paenibacillaceae</taxon>
        <taxon>Paenibacillus</taxon>
    </lineage>
</organism>
<comment type="function">
    <text evidence="4 5">Removes the 2'-phosphate from RNA via an intermediate in which the phosphate is ADP-ribosylated by NAD followed by a presumed transesterification to release the RNA and generate ADP-ribose 1''-2''-cyclic phosphate (APPR&gt;P). May function as an ADP-ribosylase.</text>
</comment>
<evidence type="ECO:0000256" key="2">
    <source>
        <dbReference type="ARBA" id="ARBA00022679"/>
    </source>
</evidence>
<reference evidence="7" key="1">
    <citation type="journal article" date="2019" name="Int. J. Syst. Evol. Microbiol.">
        <title>The Global Catalogue of Microorganisms (GCM) 10K type strain sequencing project: providing services to taxonomists for standard genome sequencing and annotation.</title>
        <authorList>
            <consortium name="The Broad Institute Genomics Platform"/>
            <consortium name="The Broad Institute Genome Sequencing Center for Infectious Disease"/>
            <person name="Wu L."/>
            <person name="Ma J."/>
        </authorList>
    </citation>
    <scope>NUCLEOTIDE SEQUENCE [LARGE SCALE GENOMIC DNA]</scope>
    <source>
        <strain evidence="7">CCUG 54950</strain>
    </source>
</reference>
<dbReference type="Proteomes" id="UP001597233">
    <property type="component" value="Unassembled WGS sequence"/>
</dbReference>
<dbReference type="EC" id="2.7.1.-" evidence="5"/>
<keyword evidence="2 5" id="KW-0808">Transferase</keyword>
<dbReference type="EMBL" id="JBHUEH010000011">
    <property type="protein sequence ID" value="MFD1885217.1"/>
    <property type="molecule type" value="Genomic_DNA"/>
</dbReference>
<gene>
    <name evidence="5" type="primary">kptA</name>
    <name evidence="6" type="ORF">ACFSC9_06720</name>
</gene>
<dbReference type="PANTHER" id="PTHR12684:SF2">
    <property type="entry name" value="TRNA 2'-PHOSPHOTRANSFERASE 1"/>
    <property type="match status" value="1"/>
</dbReference>
<protein>
    <recommendedName>
        <fullName evidence="5">Probable RNA 2'-phosphotransferase</fullName>
        <ecNumber evidence="5">2.7.1.-</ecNumber>
    </recommendedName>
</protein>
<dbReference type="HAMAP" id="MF_00299">
    <property type="entry name" value="KptA"/>
    <property type="match status" value="1"/>
</dbReference>
<dbReference type="SUPFAM" id="SSF56399">
    <property type="entry name" value="ADP-ribosylation"/>
    <property type="match status" value="1"/>
</dbReference>
<dbReference type="InterPro" id="IPR002745">
    <property type="entry name" value="Ptrans_KptA/Tpt1"/>
</dbReference>
<comment type="caution">
    <text evidence="6">The sequence shown here is derived from an EMBL/GenBank/DDBJ whole genome shotgun (WGS) entry which is preliminary data.</text>
</comment>
<dbReference type="RefSeq" id="WP_347326613.1">
    <property type="nucleotide sequence ID" value="NZ_JBCGUH010000014.1"/>
</dbReference>